<comment type="caution">
    <text evidence="1">The sequence shown here is derived from an EMBL/GenBank/DDBJ whole genome shotgun (WGS) entry which is preliminary data.</text>
</comment>
<reference evidence="1" key="2">
    <citation type="journal article" date="2023" name="Proc. Natl. Acad. Sci. U.S.A.">
        <title>A global phylogenomic analysis of the shiitake genus Lentinula.</title>
        <authorList>
            <person name="Sierra-Patev S."/>
            <person name="Min B."/>
            <person name="Naranjo-Ortiz M."/>
            <person name="Looney B."/>
            <person name="Konkel Z."/>
            <person name="Slot J.C."/>
            <person name="Sakamoto Y."/>
            <person name="Steenwyk J.L."/>
            <person name="Rokas A."/>
            <person name="Carro J."/>
            <person name="Camarero S."/>
            <person name="Ferreira P."/>
            <person name="Molpeceres G."/>
            <person name="Ruiz-Duenas F.J."/>
            <person name="Serrano A."/>
            <person name="Henrissat B."/>
            <person name="Drula E."/>
            <person name="Hughes K.W."/>
            <person name="Mata J.L."/>
            <person name="Ishikawa N.K."/>
            <person name="Vargas-Isla R."/>
            <person name="Ushijima S."/>
            <person name="Smith C.A."/>
            <person name="Donoghue J."/>
            <person name="Ahrendt S."/>
            <person name="Andreopoulos W."/>
            <person name="He G."/>
            <person name="LaButti K."/>
            <person name="Lipzen A."/>
            <person name="Ng V."/>
            <person name="Riley R."/>
            <person name="Sandor L."/>
            <person name="Barry K."/>
            <person name="Martinez A.T."/>
            <person name="Xiao Y."/>
            <person name="Gibbons J.G."/>
            <person name="Terashima K."/>
            <person name="Grigoriev I.V."/>
            <person name="Hibbett D."/>
        </authorList>
    </citation>
    <scope>NUCLEOTIDE SEQUENCE</scope>
    <source>
        <strain evidence="1">Sp2 HRB7682 ss15</strain>
    </source>
</reference>
<evidence type="ECO:0000313" key="2">
    <source>
        <dbReference type="Proteomes" id="UP001150238"/>
    </source>
</evidence>
<reference evidence="1" key="1">
    <citation type="submission" date="2022-08" db="EMBL/GenBank/DDBJ databases">
        <authorList>
            <consortium name="DOE Joint Genome Institute"/>
            <person name="Min B."/>
            <person name="Riley R."/>
            <person name="Sierra-Patev S."/>
            <person name="Naranjo-Ortiz M."/>
            <person name="Looney B."/>
            <person name="Konkel Z."/>
            <person name="Slot J.C."/>
            <person name="Sakamoto Y."/>
            <person name="Steenwyk J.L."/>
            <person name="Rokas A."/>
            <person name="Carro J."/>
            <person name="Camarero S."/>
            <person name="Ferreira P."/>
            <person name="Molpeceres G."/>
            <person name="Ruiz-Duenas F.J."/>
            <person name="Serrano A."/>
            <person name="Henrissat B."/>
            <person name="Drula E."/>
            <person name="Hughes K.W."/>
            <person name="Mata J.L."/>
            <person name="Ishikawa N.K."/>
            <person name="Vargas-Isla R."/>
            <person name="Ushijima S."/>
            <person name="Smith C.A."/>
            <person name="Ahrendt S."/>
            <person name="Andreopoulos W."/>
            <person name="He G."/>
            <person name="Labutti K."/>
            <person name="Lipzen A."/>
            <person name="Ng V."/>
            <person name="Sandor L."/>
            <person name="Barry K."/>
            <person name="Martinez A.T."/>
            <person name="Xiao Y."/>
            <person name="Gibbons J.G."/>
            <person name="Terashima K."/>
            <person name="Hibbett D.S."/>
            <person name="Grigoriev I.V."/>
        </authorList>
    </citation>
    <scope>NUCLEOTIDE SEQUENCE</scope>
    <source>
        <strain evidence="1">Sp2 HRB7682 ss15</strain>
    </source>
</reference>
<dbReference type="EMBL" id="JANVFS010000008">
    <property type="protein sequence ID" value="KAJ4489002.1"/>
    <property type="molecule type" value="Genomic_DNA"/>
</dbReference>
<gene>
    <name evidence="1" type="ORF">C8J55DRAFT_506770</name>
</gene>
<sequence length="59" mass="6396">MTDLEIPVGHRTFFLGESSDSIWKAVSEEISLTLHRQGLLDGTGMSQAVSSQRSSSDAE</sequence>
<evidence type="ECO:0000313" key="1">
    <source>
        <dbReference type="EMBL" id="KAJ4489002.1"/>
    </source>
</evidence>
<accession>A0A9W9AUQ6</accession>
<name>A0A9W9AUQ6_9AGAR</name>
<protein>
    <submittedName>
        <fullName evidence="1">Uncharacterized protein</fullName>
    </submittedName>
</protein>
<proteinExistence type="predicted"/>
<dbReference type="Proteomes" id="UP001150238">
    <property type="component" value="Unassembled WGS sequence"/>
</dbReference>
<dbReference type="AlphaFoldDB" id="A0A9W9AUQ6"/>
<organism evidence="1 2">
    <name type="scientific">Lentinula lateritia</name>
    <dbReference type="NCBI Taxonomy" id="40482"/>
    <lineage>
        <taxon>Eukaryota</taxon>
        <taxon>Fungi</taxon>
        <taxon>Dikarya</taxon>
        <taxon>Basidiomycota</taxon>
        <taxon>Agaricomycotina</taxon>
        <taxon>Agaricomycetes</taxon>
        <taxon>Agaricomycetidae</taxon>
        <taxon>Agaricales</taxon>
        <taxon>Marasmiineae</taxon>
        <taxon>Omphalotaceae</taxon>
        <taxon>Lentinula</taxon>
    </lineage>
</organism>